<dbReference type="Proteomes" id="UP000823775">
    <property type="component" value="Unassembled WGS sequence"/>
</dbReference>
<comment type="caution">
    <text evidence="1">The sequence shown here is derived from an EMBL/GenBank/DDBJ whole genome shotgun (WGS) entry which is preliminary data.</text>
</comment>
<evidence type="ECO:0000313" key="1">
    <source>
        <dbReference type="EMBL" id="MCD9638024.1"/>
    </source>
</evidence>
<accession>A0ABS8UTW8</accession>
<name>A0ABS8UTW8_DATST</name>
<keyword evidence="2" id="KW-1185">Reference proteome</keyword>
<organism evidence="1 2">
    <name type="scientific">Datura stramonium</name>
    <name type="common">Jimsonweed</name>
    <name type="synonym">Common thornapple</name>
    <dbReference type="NCBI Taxonomy" id="4076"/>
    <lineage>
        <taxon>Eukaryota</taxon>
        <taxon>Viridiplantae</taxon>
        <taxon>Streptophyta</taxon>
        <taxon>Embryophyta</taxon>
        <taxon>Tracheophyta</taxon>
        <taxon>Spermatophyta</taxon>
        <taxon>Magnoliopsida</taxon>
        <taxon>eudicotyledons</taxon>
        <taxon>Gunneridae</taxon>
        <taxon>Pentapetalae</taxon>
        <taxon>asterids</taxon>
        <taxon>lamiids</taxon>
        <taxon>Solanales</taxon>
        <taxon>Solanaceae</taxon>
        <taxon>Solanoideae</taxon>
        <taxon>Datureae</taxon>
        <taxon>Datura</taxon>
    </lineage>
</organism>
<gene>
    <name evidence="1" type="ORF">HAX54_021689</name>
</gene>
<protein>
    <submittedName>
        <fullName evidence="1">Uncharacterized protein</fullName>
    </submittedName>
</protein>
<evidence type="ECO:0000313" key="2">
    <source>
        <dbReference type="Proteomes" id="UP000823775"/>
    </source>
</evidence>
<sequence>MGMENGVENGGFGMGEKFKRFASIMGQVWSMGQSTILKFCKYLLLCYTYGRKYAPANRSSKCRMPHFSQCTAIVLHQTCVSWVYTCVSQVTHRLPPLFQILPGILVWFCARTAFHRLTSAFRR</sequence>
<dbReference type="EMBL" id="JACEIK010002600">
    <property type="protein sequence ID" value="MCD9638024.1"/>
    <property type="molecule type" value="Genomic_DNA"/>
</dbReference>
<reference evidence="1 2" key="1">
    <citation type="journal article" date="2021" name="BMC Genomics">
        <title>Datura genome reveals duplications of psychoactive alkaloid biosynthetic genes and high mutation rate following tissue culture.</title>
        <authorList>
            <person name="Rajewski A."/>
            <person name="Carter-House D."/>
            <person name="Stajich J."/>
            <person name="Litt A."/>
        </authorList>
    </citation>
    <scope>NUCLEOTIDE SEQUENCE [LARGE SCALE GENOMIC DNA]</scope>
    <source>
        <strain evidence="1">AR-01</strain>
    </source>
</reference>
<proteinExistence type="predicted"/>